<dbReference type="Pfam" id="PF00196">
    <property type="entry name" value="GerE"/>
    <property type="match status" value="1"/>
</dbReference>
<dbReference type="Pfam" id="PF13191">
    <property type="entry name" value="AAA_16"/>
    <property type="match status" value="1"/>
</dbReference>
<dbReference type="PANTHER" id="PTHR16305:SF35">
    <property type="entry name" value="TRANSCRIPTIONAL ACTIVATOR DOMAIN"/>
    <property type="match status" value="1"/>
</dbReference>
<dbReference type="Proteomes" id="UP001501490">
    <property type="component" value="Unassembled WGS sequence"/>
</dbReference>
<feature type="domain" description="HTH luxR-type" evidence="3">
    <location>
        <begin position="807"/>
        <end position="872"/>
    </location>
</feature>
<sequence>MPAVPIGRIDLPGGARQSYSRRMQVLERDAELSLLARAFAGAAEGSGSGVTVCGEPGAGKSTLVEAACAQASALRVVRGGCDPLSTPRPLGPFRDAFAGSGLPALHGSAIEVCEAAFDALRSEPTVLVVEDIHWIDSASVEVLRFLVRRLAVMPCALVVTYRDDDIDIQHVARPLLGDIAGNGHVVSRKLAPLSAGGVAAMLAGGPLEPERVHRLTGGNPFFVAEVAKEPDRPLPATVRDAVLARLHGIAPQDFEVLQLAAAAPDRVDDRLLPALGVDLPTLRRLHETGLLERDGHGLVFRHELSRLAVESTIPAAGVARLHGRLLDALERLDPPDPAVLTHHAVAAGERTRANRYAQAAARESVAAGSHSEAAAFFQIALDNLVGDDPTQRAELQMRLGYEQYMISQLDTAIASIEQSFPLWHSAGDLDGLAAAHESCAVFEYYNADRPQAEHHADRAADLASAVPGLKYGSARVTQAYLAYLRSEYAYSELCSADGARVAEEVGDEALSLRGSLVRTLSDLALGRPGARERSLDLIARARDAHLDELASTGYSNVSYFDVEQSRLAAGEAVLDVSLPFTVERDIPICNHWQTAVRSRLRFREGRWTAALEDADKALRSGGMPLARFWPLIVGGLVALRCDGMADDRLDLAWELAVSLDEPLRIVPALAALAEQAWLTGTPDDRVSTAPGRIAGWREIPALAWSLGDLAVWLARLGIEPEVGVDRLATPHRLTLTGSPDQAAAWWEDAGAAYEAAMAHADADDVDTVLAGIARLDLLGAVATADRLRRDLRRRGVAQLPARPRAATRTNPAGLTNRQLEVARLVARGFTNAEIADRLFISLRTTDHHVSAVLTKLGMPSRRAIVVNATNLGLG</sequence>
<dbReference type="CDD" id="cd06170">
    <property type="entry name" value="LuxR_C_like"/>
    <property type="match status" value="1"/>
</dbReference>
<dbReference type="PRINTS" id="PR00038">
    <property type="entry name" value="HTHLUXR"/>
</dbReference>
<reference evidence="5" key="1">
    <citation type="journal article" date="2019" name="Int. J. Syst. Evol. Microbiol.">
        <title>The Global Catalogue of Microorganisms (GCM) 10K type strain sequencing project: providing services to taxonomists for standard genome sequencing and annotation.</title>
        <authorList>
            <consortium name="The Broad Institute Genomics Platform"/>
            <consortium name="The Broad Institute Genome Sequencing Center for Infectious Disease"/>
            <person name="Wu L."/>
            <person name="Ma J."/>
        </authorList>
    </citation>
    <scope>NUCLEOTIDE SEQUENCE [LARGE SCALE GENOMIC DNA]</scope>
    <source>
        <strain evidence="5">JCM 16929</strain>
    </source>
</reference>
<evidence type="ECO:0000313" key="5">
    <source>
        <dbReference type="Proteomes" id="UP001501490"/>
    </source>
</evidence>
<protein>
    <submittedName>
        <fullName evidence="4">AAA family ATPase</fullName>
    </submittedName>
</protein>
<proteinExistence type="predicted"/>
<dbReference type="Gene3D" id="3.40.50.300">
    <property type="entry name" value="P-loop containing nucleotide triphosphate hydrolases"/>
    <property type="match status" value="1"/>
</dbReference>
<dbReference type="InterPro" id="IPR000792">
    <property type="entry name" value="Tscrpt_reg_LuxR_C"/>
</dbReference>
<keyword evidence="5" id="KW-1185">Reference proteome</keyword>
<dbReference type="SUPFAM" id="SSF52540">
    <property type="entry name" value="P-loop containing nucleoside triphosphate hydrolases"/>
    <property type="match status" value="1"/>
</dbReference>
<dbReference type="PROSITE" id="PS50043">
    <property type="entry name" value="HTH_LUXR_2"/>
    <property type="match status" value="1"/>
</dbReference>
<dbReference type="InterPro" id="IPR016032">
    <property type="entry name" value="Sig_transdc_resp-reg_C-effctor"/>
</dbReference>
<accession>A0ABP7AIV3</accession>
<dbReference type="EMBL" id="BAABAB010000031">
    <property type="protein sequence ID" value="GAA3633264.1"/>
    <property type="molecule type" value="Genomic_DNA"/>
</dbReference>
<gene>
    <name evidence="4" type="ORF">GCM10022236_39820</name>
</gene>
<organism evidence="4 5">
    <name type="scientific">Microlunatus ginsengisoli</name>
    <dbReference type="NCBI Taxonomy" id="363863"/>
    <lineage>
        <taxon>Bacteria</taxon>
        <taxon>Bacillati</taxon>
        <taxon>Actinomycetota</taxon>
        <taxon>Actinomycetes</taxon>
        <taxon>Propionibacteriales</taxon>
        <taxon>Propionibacteriaceae</taxon>
        <taxon>Microlunatus</taxon>
    </lineage>
</organism>
<dbReference type="SUPFAM" id="SSF46894">
    <property type="entry name" value="C-terminal effector domain of the bipartite response regulators"/>
    <property type="match status" value="1"/>
</dbReference>
<dbReference type="InterPro" id="IPR041664">
    <property type="entry name" value="AAA_16"/>
</dbReference>
<keyword evidence="2" id="KW-0067">ATP-binding</keyword>
<comment type="caution">
    <text evidence="4">The sequence shown here is derived from an EMBL/GenBank/DDBJ whole genome shotgun (WGS) entry which is preliminary data.</text>
</comment>
<dbReference type="PANTHER" id="PTHR16305">
    <property type="entry name" value="TESTICULAR SOLUBLE ADENYLYL CYCLASE"/>
    <property type="match status" value="1"/>
</dbReference>
<keyword evidence="1" id="KW-0547">Nucleotide-binding</keyword>
<dbReference type="Gene3D" id="1.10.10.10">
    <property type="entry name" value="Winged helix-like DNA-binding domain superfamily/Winged helix DNA-binding domain"/>
    <property type="match status" value="1"/>
</dbReference>
<dbReference type="SMART" id="SM00421">
    <property type="entry name" value="HTH_LUXR"/>
    <property type="match status" value="1"/>
</dbReference>
<evidence type="ECO:0000259" key="3">
    <source>
        <dbReference type="PROSITE" id="PS50043"/>
    </source>
</evidence>
<evidence type="ECO:0000256" key="1">
    <source>
        <dbReference type="ARBA" id="ARBA00022741"/>
    </source>
</evidence>
<dbReference type="InterPro" id="IPR027417">
    <property type="entry name" value="P-loop_NTPase"/>
</dbReference>
<evidence type="ECO:0000313" key="4">
    <source>
        <dbReference type="EMBL" id="GAA3633264.1"/>
    </source>
</evidence>
<dbReference type="InterPro" id="IPR036388">
    <property type="entry name" value="WH-like_DNA-bd_sf"/>
</dbReference>
<evidence type="ECO:0000256" key="2">
    <source>
        <dbReference type="ARBA" id="ARBA00022840"/>
    </source>
</evidence>
<name>A0ABP7AIV3_9ACTN</name>